<dbReference type="AlphaFoldDB" id="A0A6C0GN89"/>
<dbReference type="PANTHER" id="PTHR11138:SF5">
    <property type="entry name" value="METHIONYL-TRNA FORMYLTRANSFERASE, MITOCHONDRIAL"/>
    <property type="match status" value="1"/>
</dbReference>
<dbReference type="CDD" id="cd08704">
    <property type="entry name" value="Met_tRNA_FMT_C"/>
    <property type="match status" value="1"/>
</dbReference>
<dbReference type="PANTHER" id="PTHR11138">
    <property type="entry name" value="METHIONYL-TRNA FORMYLTRANSFERASE"/>
    <property type="match status" value="1"/>
</dbReference>
<dbReference type="HAMAP" id="MF_00182">
    <property type="entry name" value="Formyl_trans"/>
    <property type="match status" value="1"/>
</dbReference>
<evidence type="ECO:0000313" key="9">
    <source>
        <dbReference type="Proteomes" id="UP000480178"/>
    </source>
</evidence>
<dbReference type="InterPro" id="IPR005794">
    <property type="entry name" value="Fmt"/>
</dbReference>
<dbReference type="EMBL" id="CP048222">
    <property type="protein sequence ID" value="QHT69521.1"/>
    <property type="molecule type" value="Genomic_DNA"/>
</dbReference>
<reference evidence="8 9" key="1">
    <citation type="submission" date="2020-01" db="EMBL/GenBank/DDBJ databases">
        <authorList>
            <person name="Kim M.K."/>
        </authorList>
    </citation>
    <scope>NUCLEOTIDE SEQUENCE [LARGE SCALE GENOMIC DNA]</scope>
    <source>
        <strain evidence="8 9">172606-1</strain>
    </source>
</reference>
<dbReference type="InterPro" id="IPR041711">
    <property type="entry name" value="Met-tRNA-FMT_N"/>
</dbReference>
<evidence type="ECO:0000256" key="2">
    <source>
        <dbReference type="ARBA" id="ARBA00012261"/>
    </source>
</evidence>
<evidence type="ECO:0000313" key="8">
    <source>
        <dbReference type="EMBL" id="QHT69521.1"/>
    </source>
</evidence>
<dbReference type="Pfam" id="PF00551">
    <property type="entry name" value="Formyl_trans_N"/>
    <property type="match status" value="1"/>
</dbReference>
<dbReference type="InterPro" id="IPR044135">
    <property type="entry name" value="Met-tRNA-FMT_C"/>
</dbReference>
<dbReference type="KEGG" id="rhoz:GXP67_24185"/>
<feature type="domain" description="Formyl transferase N-terminal" evidence="6">
    <location>
        <begin position="6"/>
        <end position="182"/>
    </location>
</feature>
<dbReference type="Pfam" id="PF02911">
    <property type="entry name" value="Formyl_trans_C"/>
    <property type="match status" value="1"/>
</dbReference>
<feature type="domain" description="Formyl transferase C-terminal" evidence="7">
    <location>
        <begin position="207"/>
        <end position="305"/>
    </location>
</feature>
<dbReference type="RefSeq" id="WP_162445510.1">
    <property type="nucleotide sequence ID" value="NZ_CP048222.1"/>
</dbReference>
<dbReference type="GO" id="GO:0005829">
    <property type="term" value="C:cytosol"/>
    <property type="evidence" value="ECO:0007669"/>
    <property type="project" value="TreeGrafter"/>
</dbReference>
<comment type="catalytic activity">
    <reaction evidence="5">
        <text>L-methionyl-tRNA(fMet) + (6R)-10-formyltetrahydrofolate = N-formyl-L-methionyl-tRNA(fMet) + (6S)-5,6,7,8-tetrahydrofolate + H(+)</text>
        <dbReference type="Rhea" id="RHEA:24380"/>
        <dbReference type="Rhea" id="RHEA-COMP:9952"/>
        <dbReference type="Rhea" id="RHEA-COMP:9953"/>
        <dbReference type="ChEBI" id="CHEBI:15378"/>
        <dbReference type="ChEBI" id="CHEBI:57453"/>
        <dbReference type="ChEBI" id="CHEBI:78530"/>
        <dbReference type="ChEBI" id="CHEBI:78844"/>
        <dbReference type="ChEBI" id="CHEBI:195366"/>
        <dbReference type="EC" id="2.1.2.9"/>
    </reaction>
</comment>
<evidence type="ECO:0000256" key="4">
    <source>
        <dbReference type="ARBA" id="ARBA00022917"/>
    </source>
</evidence>
<dbReference type="Gene3D" id="3.40.50.12230">
    <property type="match status" value="1"/>
</dbReference>
<dbReference type="InterPro" id="IPR002376">
    <property type="entry name" value="Formyl_transf_N"/>
</dbReference>
<feature type="binding site" evidence="5">
    <location>
        <begin position="112"/>
        <end position="115"/>
    </location>
    <ligand>
        <name>(6S)-5,6,7,8-tetrahydrofolate</name>
        <dbReference type="ChEBI" id="CHEBI:57453"/>
    </ligand>
</feature>
<dbReference type="CDD" id="cd08646">
    <property type="entry name" value="FMT_core_Met-tRNA-FMT_N"/>
    <property type="match status" value="1"/>
</dbReference>
<protein>
    <recommendedName>
        <fullName evidence="2 5">Methionyl-tRNA formyltransferase</fullName>
        <ecNumber evidence="2 5">2.1.2.9</ecNumber>
    </recommendedName>
</protein>
<evidence type="ECO:0000256" key="5">
    <source>
        <dbReference type="HAMAP-Rule" id="MF_00182"/>
    </source>
</evidence>
<gene>
    <name evidence="5" type="primary">fmt</name>
    <name evidence="8" type="ORF">GXP67_24185</name>
</gene>
<dbReference type="SUPFAM" id="SSF50486">
    <property type="entry name" value="FMT C-terminal domain-like"/>
    <property type="match status" value="1"/>
</dbReference>
<proteinExistence type="inferred from homology"/>
<keyword evidence="3 5" id="KW-0808">Transferase</keyword>
<dbReference type="SUPFAM" id="SSF53328">
    <property type="entry name" value="Formyltransferase"/>
    <property type="match status" value="1"/>
</dbReference>
<keyword evidence="9" id="KW-1185">Reference proteome</keyword>
<comment type="similarity">
    <text evidence="1 5">Belongs to the Fmt family.</text>
</comment>
<dbReference type="InterPro" id="IPR011034">
    <property type="entry name" value="Formyl_transferase-like_C_sf"/>
</dbReference>
<keyword evidence="4 5" id="KW-0648">Protein biosynthesis</keyword>
<name>A0A6C0GN89_9BACT</name>
<dbReference type="GO" id="GO:0004479">
    <property type="term" value="F:methionyl-tRNA formyltransferase activity"/>
    <property type="evidence" value="ECO:0007669"/>
    <property type="project" value="UniProtKB-UniRule"/>
</dbReference>
<comment type="function">
    <text evidence="5">Attaches a formyl group to the free amino group of methionyl-tRNA(fMet). The formyl group appears to play a dual role in the initiator identity of N-formylmethionyl-tRNA by promoting its recognition by IF2 and preventing the misappropriation of this tRNA by the elongation apparatus.</text>
</comment>
<dbReference type="NCBIfam" id="TIGR00460">
    <property type="entry name" value="fmt"/>
    <property type="match status" value="1"/>
</dbReference>
<organism evidence="8 9">
    <name type="scientific">Rhodocytophaga rosea</name>
    <dbReference type="NCBI Taxonomy" id="2704465"/>
    <lineage>
        <taxon>Bacteria</taxon>
        <taxon>Pseudomonadati</taxon>
        <taxon>Bacteroidota</taxon>
        <taxon>Cytophagia</taxon>
        <taxon>Cytophagales</taxon>
        <taxon>Rhodocytophagaceae</taxon>
        <taxon>Rhodocytophaga</taxon>
    </lineage>
</organism>
<evidence type="ECO:0000256" key="3">
    <source>
        <dbReference type="ARBA" id="ARBA00022679"/>
    </source>
</evidence>
<evidence type="ECO:0000256" key="1">
    <source>
        <dbReference type="ARBA" id="ARBA00010699"/>
    </source>
</evidence>
<dbReference type="InterPro" id="IPR005793">
    <property type="entry name" value="Formyl_trans_C"/>
</dbReference>
<dbReference type="InterPro" id="IPR036477">
    <property type="entry name" value="Formyl_transf_N_sf"/>
</dbReference>
<accession>A0A6C0GN89</accession>
<evidence type="ECO:0000259" key="7">
    <source>
        <dbReference type="Pfam" id="PF02911"/>
    </source>
</evidence>
<evidence type="ECO:0000259" key="6">
    <source>
        <dbReference type="Pfam" id="PF00551"/>
    </source>
</evidence>
<dbReference type="EC" id="2.1.2.9" evidence="2 5"/>
<dbReference type="Proteomes" id="UP000480178">
    <property type="component" value="Chromosome"/>
</dbReference>
<sequence length="307" mass="34897">MPSSLKIIFMGTPEFAVPSLEILLQHNYTVEAVITAPDKPSGRGLKVMPSPVKEVAVRYNVPVLQPTNLKSPEFIEELKSYQADLQIVVAFRMLPEAVWNMPPIGTFNLHASLLPQYRGAAPINWAIINGETETGLTTFFLKHEIDTGNIIFQEKEPITEQDTAGRLYERLRQKGAELVLKTVQAIESENYPQVPQQMSETIKLAPKIFKETCEINWQQPSRTIYNFIRGLSPYPTAWTTLNGKFCKIYISHIVNRDEPLKHSGEHFTDGKQFLHMKTSDGWLSIDELQLEGKKKMGIEEFLRGNKL</sequence>